<dbReference type="Proteomes" id="UP001221757">
    <property type="component" value="Unassembled WGS sequence"/>
</dbReference>
<organism evidence="2 3">
    <name type="scientific">Mycena rosella</name>
    <name type="common">Pink bonnet</name>
    <name type="synonym">Agaricus rosellus</name>
    <dbReference type="NCBI Taxonomy" id="1033263"/>
    <lineage>
        <taxon>Eukaryota</taxon>
        <taxon>Fungi</taxon>
        <taxon>Dikarya</taxon>
        <taxon>Basidiomycota</taxon>
        <taxon>Agaricomycotina</taxon>
        <taxon>Agaricomycetes</taxon>
        <taxon>Agaricomycetidae</taxon>
        <taxon>Agaricales</taxon>
        <taxon>Marasmiineae</taxon>
        <taxon>Mycenaceae</taxon>
        <taxon>Mycena</taxon>
    </lineage>
</organism>
<feature type="region of interest" description="Disordered" evidence="1">
    <location>
        <begin position="41"/>
        <end position="124"/>
    </location>
</feature>
<protein>
    <submittedName>
        <fullName evidence="2">Uncharacterized protein</fullName>
    </submittedName>
</protein>
<proteinExistence type="predicted"/>
<dbReference type="AlphaFoldDB" id="A0AAD7GST8"/>
<feature type="compositionally biased region" description="Basic and acidic residues" evidence="1">
    <location>
        <begin position="73"/>
        <end position="105"/>
    </location>
</feature>
<reference evidence="2" key="1">
    <citation type="submission" date="2023-03" db="EMBL/GenBank/DDBJ databases">
        <title>Massive genome expansion in bonnet fungi (Mycena s.s.) driven by repeated elements and novel gene families across ecological guilds.</title>
        <authorList>
            <consortium name="Lawrence Berkeley National Laboratory"/>
            <person name="Harder C.B."/>
            <person name="Miyauchi S."/>
            <person name="Viragh M."/>
            <person name="Kuo A."/>
            <person name="Thoen E."/>
            <person name="Andreopoulos B."/>
            <person name="Lu D."/>
            <person name="Skrede I."/>
            <person name="Drula E."/>
            <person name="Henrissat B."/>
            <person name="Morin E."/>
            <person name="Kohler A."/>
            <person name="Barry K."/>
            <person name="LaButti K."/>
            <person name="Morin E."/>
            <person name="Salamov A."/>
            <person name="Lipzen A."/>
            <person name="Mereny Z."/>
            <person name="Hegedus B."/>
            <person name="Baldrian P."/>
            <person name="Stursova M."/>
            <person name="Weitz H."/>
            <person name="Taylor A."/>
            <person name="Grigoriev I.V."/>
            <person name="Nagy L.G."/>
            <person name="Martin F."/>
            <person name="Kauserud H."/>
        </authorList>
    </citation>
    <scope>NUCLEOTIDE SEQUENCE</scope>
    <source>
        <strain evidence="2">CBHHK067</strain>
    </source>
</reference>
<accession>A0AAD7GST8</accession>
<dbReference type="EMBL" id="JARKIE010000010">
    <property type="protein sequence ID" value="KAJ7704474.1"/>
    <property type="molecule type" value="Genomic_DNA"/>
</dbReference>
<comment type="caution">
    <text evidence="2">The sequence shown here is derived from an EMBL/GenBank/DDBJ whole genome shotgun (WGS) entry which is preliminary data.</text>
</comment>
<gene>
    <name evidence="2" type="ORF">B0H17DRAFT_1126801</name>
</gene>
<evidence type="ECO:0000256" key="1">
    <source>
        <dbReference type="SAM" id="MobiDB-lite"/>
    </source>
</evidence>
<evidence type="ECO:0000313" key="3">
    <source>
        <dbReference type="Proteomes" id="UP001221757"/>
    </source>
</evidence>
<name>A0AAD7GST8_MYCRO</name>
<feature type="compositionally biased region" description="Low complexity" evidence="1">
    <location>
        <begin position="43"/>
        <end position="55"/>
    </location>
</feature>
<feature type="compositionally biased region" description="Basic and acidic residues" evidence="1">
    <location>
        <begin position="115"/>
        <end position="124"/>
    </location>
</feature>
<sequence length="205" mass="23092">MPLVAELVRVHLPFIFILFPKSPRTHPVELKSQDKLKFHLTPKAASKTKSKSTASNLSAVKFKPGPSASSQRELSHKLQVKRELGRETQVERELKQAHHVERDPISARSSESPFTDEKQGTLSAESHKFRANHERKNCPPCGDLKGWHHELIKGYRRNEWDWDSANARLALSGASTVGLSGTRRQEWDSEITASDIVDGMPVDNK</sequence>
<evidence type="ECO:0000313" key="2">
    <source>
        <dbReference type="EMBL" id="KAJ7704474.1"/>
    </source>
</evidence>
<keyword evidence="3" id="KW-1185">Reference proteome</keyword>